<evidence type="ECO:0000313" key="1">
    <source>
        <dbReference type="EMBL" id="KXA90125.1"/>
    </source>
</evidence>
<dbReference type="EMBL" id="LHXK01000012">
    <property type="protein sequence ID" value="KXA90125.1"/>
    <property type="molecule type" value="Genomic_DNA"/>
</dbReference>
<reference evidence="1 2" key="1">
    <citation type="journal article" date="2016" name="Sci. Rep.">
        <title>Metabolic traits of an uncultured archaeal lineage -MSBL1- from brine pools of the Red Sea.</title>
        <authorList>
            <person name="Mwirichia R."/>
            <person name="Alam I."/>
            <person name="Rashid M."/>
            <person name="Vinu M."/>
            <person name="Ba-Alawi W."/>
            <person name="Anthony Kamau A."/>
            <person name="Kamanda Ngugi D."/>
            <person name="Goker M."/>
            <person name="Klenk H.P."/>
            <person name="Bajic V."/>
            <person name="Stingl U."/>
        </authorList>
    </citation>
    <scope>NUCLEOTIDE SEQUENCE [LARGE SCALE GENOMIC DNA]</scope>
    <source>
        <strain evidence="1">SCGC-AAA259B11</strain>
    </source>
</reference>
<dbReference type="AlphaFoldDB" id="A0A133U7E7"/>
<proteinExistence type="predicted"/>
<accession>A0A133U7E7</accession>
<name>A0A133U7E7_9EURY</name>
<protein>
    <submittedName>
        <fullName evidence="1">Uncharacterized protein</fullName>
    </submittedName>
</protein>
<organism evidence="1 2">
    <name type="scientific">candidate division MSBL1 archaeon SCGC-AAA259B11</name>
    <dbReference type="NCBI Taxonomy" id="1698260"/>
    <lineage>
        <taxon>Archaea</taxon>
        <taxon>Methanobacteriati</taxon>
        <taxon>Methanobacteriota</taxon>
        <taxon>candidate division MSBL1</taxon>
    </lineage>
</organism>
<evidence type="ECO:0000313" key="2">
    <source>
        <dbReference type="Proteomes" id="UP000070184"/>
    </source>
</evidence>
<sequence length="71" mass="8285">MLDRLGFPPGVTESKNFSLSTEKPSKSIISKDLSQSIISEMRLKIPVFHSKHWKRRFLRIGYRPRNDKKGI</sequence>
<keyword evidence="2" id="KW-1185">Reference proteome</keyword>
<gene>
    <name evidence="1" type="ORF">AKJ61_01405</name>
</gene>
<comment type="caution">
    <text evidence="1">The sequence shown here is derived from an EMBL/GenBank/DDBJ whole genome shotgun (WGS) entry which is preliminary data.</text>
</comment>
<dbReference type="Proteomes" id="UP000070184">
    <property type="component" value="Unassembled WGS sequence"/>
</dbReference>